<keyword evidence="8" id="KW-0539">Nucleus</keyword>
<dbReference type="CDD" id="cd04087">
    <property type="entry name" value="PTPA"/>
    <property type="match status" value="1"/>
</dbReference>
<dbReference type="GO" id="GO:0005737">
    <property type="term" value="C:cytoplasm"/>
    <property type="evidence" value="ECO:0007669"/>
    <property type="project" value="UniProtKB-SubCell"/>
</dbReference>
<evidence type="ECO:0000313" key="11">
    <source>
        <dbReference type="Proteomes" id="UP001362899"/>
    </source>
</evidence>
<name>A0AAV5RHQ7_STABA</name>
<evidence type="ECO:0000256" key="5">
    <source>
        <dbReference type="ARBA" id="ARBA00022490"/>
    </source>
</evidence>
<keyword evidence="7 9" id="KW-0413">Isomerase</keyword>
<comment type="catalytic activity">
    <reaction evidence="1 9">
        <text>[protein]-peptidylproline (omega=180) = [protein]-peptidylproline (omega=0)</text>
        <dbReference type="Rhea" id="RHEA:16237"/>
        <dbReference type="Rhea" id="RHEA-COMP:10747"/>
        <dbReference type="Rhea" id="RHEA-COMP:10748"/>
        <dbReference type="ChEBI" id="CHEBI:83833"/>
        <dbReference type="ChEBI" id="CHEBI:83834"/>
        <dbReference type="EC" id="5.2.1.8"/>
    </reaction>
</comment>
<accession>A0AAV5RHQ7</accession>
<comment type="subcellular location">
    <subcellularLocation>
        <location evidence="3 9">Cytoplasm</location>
    </subcellularLocation>
    <subcellularLocation>
        <location evidence="2">Nucleus</location>
    </subcellularLocation>
</comment>
<evidence type="ECO:0000313" key="10">
    <source>
        <dbReference type="EMBL" id="GMM51114.1"/>
    </source>
</evidence>
<dbReference type="FunFam" id="1.20.120.1150:FF:000002">
    <property type="entry name" value="Serine/threonine-protein phosphatase 2A activator"/>
    <property type="match status" value="1"/>
</dbReference>
<dbReference type="InterPro" id="IPR004327">
    <property type="entry name" value="Phstyr_phstse_ac"/>
</dbReference>
<keyword evidence="5 9" id="KW-0963">Cytoplasm</keyword>
<dbReference type="EC" id="5.2.1.8" evidence="9"/>
<sequence>MAPIKRINSIADVAQFGESRAYAQILKRIELISLACKGVQYNGTHSSLVTPVLTVLQTLSDLIPKFPPVQSHKRYGNPSYKDWNQEMTECVKKCFFDIPQPNPVLEELQFYLFNAFGSLQRIDYGTGHELNFLAFFDGFLRVRETEADGQDILCVFFTYFELMTTLIRTYNLEPAGSHGVWGLDDHFHIPYIIGAAQCIGSLIEPQDVLNEKKVAEYKSSNLYFAAIAFIYEMKRGRFAEHSPILYDVSSIPTWTKIQQGMRKMYVGEVLTKFPVVQHFYFGTLFSFDPNPEKNYQTF</sequence>
<comment type="caution">
    <text evidence="10">The sequence shown here is derived from an EMBL/GenBank/DDBJ whole genome shotgun (WGS) entry which is preliminary data.</text>
</comment>
<keyword evidence="6 9" id="KW-0697">Rotamase</keyword>
<dbReference type="PIRSF" id="PIRSF016325">
    <property type="entry name" value="Phstyr_phstse_ac"/>
    <property type="match status" value="1"/>
</dbReference>
<organism evidence="10 11">
    <name type="scientific">Starmerella bacillaris</name>
    <name type="common">Yeast</name>
    <name type="synonym">Candida zemplinina</name>
    <dbReference type="NCBI Taxonomy" id="1247836"/>
    <lineage>
        <taxon>Eukaryota</taxon>
        <taxon>Fungi</taxon>
        <taxon>Dikarya</taxon>
        <taxon>Ascomycota</taxon>
        <taxon>Saccharomycotina</taxon>
        <taxon>Dipodascomycetes</taxon>
        <taxon>Dipodascales</taxon>
        <taxon>Trichomonascaceae</taxon>
        <taxon>Starmerella</taxon>
    </lineage>
</organism>
<dbReference type="GO" id="GO:0005634">
    <property type="term" value="C:nucleus"/>
    <property type="evidence" value="ECO:0007669"/>
    <property type="project" value="UniProtKB-SubCell"/>
</dbReference>
<evidence type="ECO:0000256" key="2">
    <source>
        <dbReference type="ARBA" id="ARBA00004123"/>
    </source>
</evidence>
<dbReference type="GO" id="GO:0000159">
    <property type="term" value="C:protein phosphatase type 2A complex"/>
    <property type="evidence" value="ECO:0007669"/>
    <property type="project" value="TreeGrafter"/>
</dbReference>
<dbReference type="InterPro" id="IPR037218">
    <property type="entry name" value="PTPA_sf"/>
</dbReference>
<dbReference type="PANTHER" id="PTHR10012">
    <property type="entry name" value="SERINE/THREONINE-PROTEIN PHOSPHATASE 2A REGULATORY SUBUNIT B"/>
    <property type="match status" value="1"/>
</dbReference>
<protein>
    <recommendedName>
        <fullName evidence="9">Serine/threonine-protein phosphatase 2A activator</fullName>
        <ecNumber evidence="9">5.2.1.8</ecNumber>
    </recommendedName>
    <alternativeName>
        <fullName evidence="9">Phosphotyrosyl phosphatase activator</fullName>
    </alternativeName>
</protein>
<dbReference type="SUPFAM" id="SSF140984">
    <property type="entry name" value="PTPA-like"/>
    <property type="match status" value="1"/>
</dbReference>
<evidence type="ECO:0000256" key="1">
    <source>
        <dbReference type="ARBA" id="ARBA00000971"/>
    </source>
</evidence>
<dbReference type="Pfam" id="PF03095">
    <property type="entry name" value="PTPA"/>
    <property type="match status" value="1"/>
</dbReference>
<evidence type="ECO:0000256" key="4">
    <source>
        <dbReference type="ARBA" id="ARBA00011019"/>
    </source>
</evidence>
<dbReference type="GO" id="GO:0007052">
    <property type="term" value="P:mitotic spindle organization"/>
    <property type="evidence" value="ECO:0007669"/>
    <property type="project" value="TreeGrafter"/>
</dbReference>
<dbReference type="GO" id="GO:0008160">
    <property type="term" value="F:protein tyrosine phosphatase activator activity"/>
    <property type="evidence" value="ECO:0007669"/>
    <property type="project" value="TreeGrafter"/>
</dbReference>
<evidence type="ECO:0000256" key="9">
    <source>
        <dbReference type="RuleBase" id="RU361210"/>
    </source>
</evidence>
<dbReference type="InterPro" id="IPR043170">
    <property type="entry name" value="PTPA_C_lid"/>
</dbReference>
<evidence type="ECO:0000256" key="7">
    <source>
        <dbReference type="ARBA" id="ARBA00023235"/>
    </source>
</evidence>
<dbReference type="Proteomes" id="UP001362899">
    <property type="component" value="Unassembled WGS sequence"/>
</dbReference>
<keyword evidence="11" id="KW-1185">Reference proteome</keyword>
<evidence type="ECO:0000256" key="3">
    <source>
        <dbReference type="ARBA" id="ARBA00004496"/>
    </source>
</evidence>
<dbReference type="AlphaFoldDB" id="A0AAV5RHQ7"/>
<dbReference type="EMBL" id="BTGC01000003">
    <property type="protein sequence ID" value="GMM51114.1"/>
    <property type="molecule type" value="Genomic_DNA"/>
</dbReference>
<evidence type="ECO:0000256" key="8">
    <source>
        <dbReference type="ARBA" id="ARBA00023242"/>
    </source>
</evidence>
<gene>
    <name evidence="10" type="ORF">DASB73_020720</name>
</gene>
<comment type="function">
    <text evidence="9">PPIases accelerate the folding of proteins. It catalyzes the cis-trans isomerization of proline imidic peptide bonds in oligopeptides.</text>
</comment>
<evidence type="ECO:0000256" key="6">
    <source>
        <dbReference type="ARBA" id="ARBA00023110"/>
    </source>
</evidence>
<dbReference type="GO" id="GO:0003755">
    <property type="term" value="F:peptidyl-prolyl cis-trans isomerase activity"/>
    <property type="evidence" value="ECO:0007669"/>
    <property type="project" value="UniProtKB-KW"/>
</dbReference>
<dbReference type="PANTHER" id="PTHR10012:SF3">
    <property type="entry name" value="SERINE_THREONINE-PROTEIN PHOSPHATASE 2A ACTIVATOR 1"/>
    <property type="match status" value="1"/>
</dbReference>
<dbReference type="Gene3D" id="1.20.120.1150">
    <property type="match status" value="1"/>
</dbReference>
<reference evidence="10 11" key="1">
    <citation type="journal article" date="2023" name="Elife">
        <title>Identification of key yeast species and microbe-microbe interactions impacting larval growth of Drosophila in the wild.</title>
        <authorList>
            <person name="Mure A."/>
            <person name="Sugiura Y."/>
            <person name="Maeda R."/>
            <person name="Honda K."/>
            <person name="Sakurai N."/>
            <person name="Takahashi Y."/>
            <person name="Watada M."/>
            <person name="Katoh T."/>
            <person name="Gotoh A."/>
            <person name="Gotoh Y."/>
            <person name="Taniguchi I."/>
            <person name="Nakamura K."/>
            <person name="Hayashi T."/>
            <person name="Katayama T."/>
            <person name="Uemura T."/>
            <person name="Hattori Y."/>
        </authorList>
    </citation>
    <scope>NUCLEOTIDE SEQUENCE [LARGE SCALE GENOMIC DNA]</scope>
    <source>
        <strain evidence="10 11">SB-73</strain>
    </source>
</reference>
<comment type="similarity">
    <text evidence="4 9">Belongs to the PTPA-type PPIase family.</text>
</comment>
<proteinExistence type="inferred from homology"/>